<protein>
    <submittedName>
        <fullName evidence="3">Uncharacterized protein</fullName>
    </submittedName>
</protein>
<reference evidence="3 4" key="1">
    <citation type="submission" date="2018-03" db="EMBL/GenBank/DDBJ databases">
        <title>Comparative genomics illustrates the genes involved in a hyperalkaliphilic mechanisms of Serpentinomonas isolated from highly-alkaline calcium-rich serpentinized springs.</title>
        <authorList>
            <person name="Suzuki S."/>
            <person name="Ishii S."/>
            <person name="Walworth N."/>
            <person name="Bird L."/>
            <person name="Kuenen J.G."/>
            <person name="Nealson K.H."/>
        </authorList>
    </citation>
    <scope>NUCLEOTIDE SEQUENCE [LARGE SCALE GENOMIC DNA]</scope>
    <source>
        <strain evidence="3 4">P1</strain>
    </source>
</reference>
<keyword evidence="4" id="KW-1185">Reference proteome</keyword>
<accession>A0A2S9K5U9</accession>
<keyword evidence="2" id="KW-0732">Signal</keyword>
<evidence type="ECO:0000313" key="4">
    <source>
        <dbReference type="Proteomes" id="UP000238589"/>
    </source>
</evidence>
<feature type="chain" id="PRO_5015565790" evidence="2">
    <location>
        <begin position="23"/>
        <end position="92"/>
    </location>
</feature>
<feature type="region of interest" description="Disordered" evidence="1">
    <location>
        <begin position="21"/>
        <end position="92"/>
    </location>
</feature>
<dbReference type="RefSeq" id="WP_105747871.1">
    <property type="nucleotide sequence ID" value="NZ_PVLQ01000023.1"/>
</dbReference>
<dbReference type="AlphaFoldDB" id="A0A2S9K5U9"/>
<dbReference type="EMBL" id="PVLQ01000023">
    <property type="protein sequence ID" value="PRD65839.1"/>
    <property type="molecule type" value="Genomic_DNA"/>
</dbReference>
<organism evidence="3 4">
    <name type="scientific">Malikia granosa</name>
    <dbReference type="NCBI Taxonomy" id="263067"/>
    <lineage>
        <taxon>Bacteria</taxon>
        <taxon>Pseudomonadati</taxon>
        <taxon>Pseudomonadota</taxon>
        <taxon>Betaproteobacteria</taxon>
        <taxon>Burkholderiales</taxon>
        <taxon>Comamonadaceae</taxon>
        <taxon>Malikia</taxon>
    </lineage>
</organism>
<gene>
    <name evidence="3" type="ORF">C6P64_06985</name>
</gene>
<feature type="compositionally biased region" description="Low complexity" evidence="1">
    <location>
        <begin position="80"/>
        <end position="92"/>
    </location>
</feature>
<sequence length="92" mass="9376">MTNWKQLTILAALAGLTAVAHAQGGGQGKMHQYGASGTQPTGQGGHQGGGQGSQARMQARSQDGTQIGGEAAVRERMRTHTSATTPTTSTTQ</sequence>
<feature type="signal peptide" evidence="2">
    <location>
        <begin position="1"/>
        <end position="22"/>
    </location>
</feature>
<evidence type="ECO:0000313" key="3">
    <source>
        <dbReference type="EMBL" id="PRD65839.1"/>
    </source>
</evidence>
<dbReference type="Proteomes" id="UP000238589">
    <property type="component" value="Unassembled WGS sequence"/>
</dbReference>
<feature type="compositionally biased region" description="Gly residues" evidence="1">
    <location>
        <begin position="42"/>
        <end position="52"/>
    </location>
</feature>
<proteinExistence type="predicted"/>
<evidence type="ECO:0000256" key="1">
    <source>
        <dbReference type="SAM" id="MobiDB-lite"/>
    </source>
</evidence>
<feature type="compositionally biased region" description="Polar residues" evidence="1">
    <location>
        <begin position="55"/>
        <end position="65"/>
    </location>
</feature>
<evidence type="ECO:0000256" key="2">
    <source>
        <dbReference type="SAM" id="SignalP"/>
    </source>
</evidence>
<name>A0A2S9K5U9_9BURK</name>
<comment type="caution">
    <text evidence="3">The sequence shown here is derived from an EMBL/GenBank/DDBJ whole genome shotgun (WGS) entry which is preliminary data.</text>
</comment>